<dbReference type="OrthoDB" id="9808428at2"/>
<dbReference type="EMBL" id="CP037933">
    <property type="protein sequence ID" value="QBN19947.1"/>
    <property type="molecule type" value="Genomic_DNA"/>
</dbReference>
<dbReference type="InterPro" id="IPR012296">
    <property type="entry name" value="Nuclease_put_TT1808"/>
</dbReference>
<dbReference type="PANTHER" id="PTHR36558:SF1">
    <property type="entry name" value="RESTRICTION ENDONUCLEASE DOMAIN-CONTAINING PROTEIN-RELATED"/>
    <property type="match status" value="1"/>
</dbReference>
<dbReference type="SUPFAM" id="SSF52980">
    <property type="entry name" value="Restriction endonuclease-like"/>
    <property type="match status" value="1"/>
</dbReference>
<organism evidence="2 3">
    <name type="scientific">Flavobacterium nackdongense</name>
    <dbReference type="NCBI Taxonomy" id="2547394"/>
    <lineage>
        <taxon>Bacteria</taxon>
        <taxon>Pseudomonadati</taxon>
        <taxon>Bacteroidota</taxon>
        <taxon>Flavobacteriia</taxon>
        <taxon>Flavobacteriales</taxon>
        <taxon>Flavobacteriaceae</taxon>
        <taxon>Flavobacterium</taxon>
    </lineage>
</organism>
<keyword evidence="3" id="KW-1185">Reference proteome</keyword>
<dbReference type="KEGG" id="fnk:E1750_14450"/>
<keyword evidence="2" id="KW-0540">Nuclease</keyword>
<accession>A0A4P6YGK2</accession>
<dbReference type="InterPro" id="IPR011335">
    <property type="entry name" value="Restrct_endonuc-II-like"/>
</dbReference>
<sequence>MVPIITNIKQLDLKGSYTYADYLLWQFKDRVELIKGKIFKMSPAPSRSHQEISWVLARQLDKVFHKTSCKMYSAPFDVRLINFKDSTDDNQITSVVQPDLCVVCDTNKLDEKGCVGAPDLIIEILSPGNSNREMTIKFDLYEENGVKEYWIVNQSEKTILIYVLKENKFIGLKPIVESGKLESPTFPSLKFSVKNIFKE</sequence>
<dbReference type="AlphaFoldDB" id="A0A4P6YGK2"/>
<dbReference type="CDD" id="cd06260">
    <property type="entry name" value="DUF820-like"/>
    <property type="match status" value="1"/>
</dbReference>
<dbReference type="PANTHER" id="PTHR36558">
    <property type="entry name" value="GLR1098 PROTEIN"/>
    <property type="match status" value="1"/>
</dbReference>
<reference evidence="3" key="1">
    <citation type="submission" date="2019-03" db="EMBL/GenBank/DDBJ databases">
        <title>Flavobacterium sp.</title>
        <authorList>
            <person name="Kim H."/>
        </authorList>
    </citation>
    <scope>NUCLEOTIDE SEQUENCE [LARGE SCALE GENOMIC DNA]</scope>
    <source>
        <strain evidence="3">GS13</strain>
    </source>
</reference>
<keyword evidence="2" id="KW-0255">Endonuclease</keyword>
<evidence type="ECO:0000313" key="3">
    <source>
        <dbReference type="Proteomes" id="UP000291124"/>
    </source>
</evidence>
<keyword evidence="2" id="KW-0378">Hydrolase</keyword>
<feature type="domain" description="Putative restriction endonuclease" evidence="1">
    <location>
        <begin position="21"/>
        <end position="192"/>
    </location>
</feature>
<protein>
    <submittedName>
        <fullName evidence="2">Uma2 family endonuclease</fullName>
    </submittedName>
</protein>
<dbReference type="Proteomes" id="UP000291124">
    <property type="component" value="Chromosome"/>
</dbReference>
<evidence type="ECO:0000259" key="1">
    <source>
        <dbReference type="Pfam" id="PF05685"/>
    </source>
</evidence>
<dbReference type="GO" id="GO:0004519">
    <property type="term" value="F:endonuclease activity"/>
    <property type="evidence" value="ECO:0007669"/>
    <property type="project" value="UniProtKB-KW"/>
</dbReference>
<gene>
    <name evidence="2" type="ORF">E1750_14450</name>
</gene>
<proteinExistence type="predicted"/>
<dbReference type="InterPro" id="IPR008538">
    <property type="entry name" value="Uma2"/>
</dbReference>
<evidence type="ECO:0000313" key="2">
    <source>
        <dbReference type="EMBL" id="QBN19947.1"/>
    </source>
</evidence>
<dbReference type="RefSeq" id="WP_133277463.1">
    <property type="nucleotide sequence ID" value="NZ_CP037933.1"/>
</dbReference>
<name>A0A4P6YGK2_9FLAO</name>
<dbReference type="Pfam" id="PF05685">
    <property type="entry name" value="Uma2"/>
    <property type="match status" value="1"/>
</dbReference>
<dbReference type="Gene3D" id="3.90.1570.10">
    <property type="entry name" value="tt1808, chain A"/>
    <property type="match status" value="1"/>
</dbReference>